<sequence>MTTTSRIESIERATGRAWPDWLAWFDSISAAELDHHTIATHLLTELDGMVDNLGWWAQATANTYEHHIGRRVPGQQPDGTFRLSVSRATKLGMQQLIDTWTPFAANDPEVLALLAAEPRVSGTEKRITWRVKGTHDTAITVISEPKGDIASIVVQHGGLASAEVAAETKAIWLSAVERFLG</sequence>
<accession>A0A4Q9GVT2</accession>
<evidence type="ECO:0000313" key="2">
    <source>
        <dbReference type="Proteomes" id="UP000294194"/>
    </source>
</evidence>
<keyword evidence="2" id="KW-1185">Reference proteome</keyword>
<dbReference type="Proteomes" id="UP000294194">
    <property type="component" value="Unassembled WGS sequence"/>
</dbReference>
<proteinExistence type="predicted"/>
<organism evidence="1 2">
    <name type="scientific">Glaciihabitans arcticus</name>
    <dbReference type="NCBI Taxonomy" id="2668039"/>
    <lineage>
        <taxon>Bacteria</taxon>
        <taxon>Bacillati</taxon>
        <taxon>Actinomycetota</taxon>
        <taxon>Actinomycetes</taxon>
        <taxon>Micrococcales</taxon>
        <taxon>Microbacteriaceae</taxon>
        <taxon>Glaciihabitans</taxon>
    </lineage>
</organism>
<name>A0A4Q9GVT2_9MICO</name>
<dbReference type="AlphaFoldDB" id="A0A4Q9GVT2"/>
<evidence type="ECO:0008006" key="3">
    <source>
        <dbReference type="Google" id="ProtNLM"/>
    </source>
</evidence>
<protein>
    <recommendedName>
        <fullName evidence="3">DUF4287 domain-containing protein</fullName>
    </recommendedName>
</protein>
<reference evidence="2" key="1">
    <citation type="submission" date="2019-02" db="EMBL/GenBank/DDBJ databases">
        <title>Glaciihabitans arcticus sp. nov., a psychrotolerant bacterium isolated from polar soil.</title>
        <authorList>
            <person name="Dahal R.H."/>
        </authorList>
    </citation>
    <scope>NUCLEOTIDE SEQUENCE [LARGE SCALE GENOMIC DNA]</scope>
    <source>
        <strain evidence="2">RP-3-7</strain>
    </source>
</reference>
<comment type="caution">
    <text evidence="1">The sequence shown here is derived from an EMBL/GenBank/DDBJ whole genome shotgun (WGS) entry which is preliminary data.</text>
</comment>
<dbReference type="EMBL" id="SISG01000001">
    <property type="protein sequence ID" value="TBN58374.1"/>
    <property type="molecule type" value="Genomic_DNA"/>
</dbReference>
<dbReference type="RefSeq" id="WP_130982504.1">
    <property type="nucleotide sequence ID" value="NZ_SISG01000001.1"/>
</dbReference>
<evidence type="ECO:0000313" key="1">
    <source>
        <dbReference type="EMBL" id="TBN58374.1"/>
    </source>
</evidence>
<gene>
    <name evidence="1" type="ORF">EYE40_13780</name>
</gene>